<accession>A0A1X0RRH7</accession>
<dbReference type="EMBL" id="KV921468">
    <property type="protein sequence ID" value="ORE14498.1"/>
    <property type="molecule type" value="Genomic_DNA"/>
</dbReference>
<evidence type="ECO:0000313" key="1">
    <source>
        <dbReference type="EMBL" id="ORE14498.1"/>
    </source>
</evidence>
<dbReference type="Proteomes" id="UP000242381">
    <property type="component" value="Unassembled WGS sequence"/>
</dbReference>
<dbReference type="InterPro" id="IPR014867">
    <property type="entry name" value="Spore_coat_CotH_CotH2/3/7"/>
</dbReference>
<organism evidence="1 2">
    <name type="scientific">Rhizopus microsporus</name>
    <dbReference type="NCBI Taxonomy" id="58291"/>
    <lineage>
        <taxon>Eukaryota</taxon>
        <taxon>Fungi</taxon>
        <taxon>Fungi incertae sedis</taxon>
        <taxon>Mucoromycota</taxon>
        <taxon>Mucoromycotina</taxon>
        <taxon>Mucoromycetes</taxon>
        <taxon>Mucorales</taxon>
        <taxon>Mucorineae</taxon>
        <taxon>Rhizopodaceae</taxon>
        <taxon>Rhizopus</taxon>
    </lineage>
</organism>
<sequence>MTSSSTTHLFETEQGNQMKFLSGGIISLLLFLTSIAADDVEYAVVAFPRDSQTVAVTVNNQNYPLQNSPEYPNIFKGKAPLGPDYRYALISGNKTTPETAVRTLANNSVSTGNEFFNRSRTVYDVPALPRAYNPIYTPFVSNMSRHNEVTTLILNVDKSGFDKILKTPKASHKFVQVYNMTYVTSNEVFTFQGAGIKNAGQSSKDYAKQSLKIKFNKFNNGTKDYLYNRHALKLRAEANEPTMVREKLMLDSLAAAGAAAPGSNWVRLYVNEEPYGLFLMTDDTFDGFIDNYLHGGIHVNTTGATYKGNSMDETHGADLVYKGPSAADYDTDDLYMLEEKGNANVTKEDFMGPLIDFMRKLDQTAIGTDAQHPGNITDLIDSANQTMIQAALNFLSGSWDGFWYQASNFYLTQDLGSKKWTLTTFDFDETFGNGLEEPQLISVPYENYTRPGSKRPLVDVFIKSPYYNAQFQDILKTIIKRFFNPRVIKPRLDGWATMLKEDIAWDFSLPERSPGEKFKYTVETFNKNLYSTVDGTIGVLEWVSNRTAAVCQQLNFNDSDDLPPLPPYSVNLPPV</sequence>
<dbReference type="PANTHER" id="PTHR40050:SF1">
    <property type="entry name" value="INNER SPORE COAT PROTEIN H"/>
    <property type="match status" value="1"/>
</dbReference>
<dbReference type="VEuPathDB" id="FungiDB:BCV72DRAFT_314930"/>
<protein>
    <recommendedName>
        <fullName evidence="3">Coth-domain-containing protein</fullName>
    </recommendedName>
</protein>
<reference evidence="1 2" key="1">
    <citation type="journal article" date="2016" name="Proc. Natl. Acad. Sci. U.S.A.">
        <title>Lipid metabolic changes in an early divergent fungus govern the establishment of a mutualistic symbiosis with endobacteria.</title>
        <authorList>
            <person name="Lastovetsky O.A."/>
            <person name="Gaspar M.L."/>
            <person name="Mondo S.J."/>
            <person name="LaButti K.M."/>
            <person name="Sandor L."/>
            <person name="Grigoriev I.V."/>
            <person name="Henry S.A."/>
            <person name="Pawlowska T.E."/>
        </authorList>
    </citation>
    <scope>NUCLEOTIDE SEQUENCE [LARGE SCALE GENOMIC DNA]</scope>
    <source>
        <strain evidence="1 2">ATCC 11559</strain>
    </source>
</reference>
<evidence type="ECO:0008006" key="3">
    <source>
        <dbReference type="Google" id="ProtNLM"/>
    </source>
</evidence>
<gene>
    <name evidence="1" type="ORF">BCV71DRAFT_275857</name>
</gene>
<evidence type="ECO:0000313" key="2">
    <source>
        <dbReference type="Proteomes" id="UP000242381"/>
    </source>
</evidence>
<dbReference type="Pfam" id="PF08757">
    <property type="entry name" value="CotH"/>
    <property type="match status" value="1"/>
</dbReference>
<dbReference type="AlphaFoldDB" id="A0A1X0RRH7"/>
<name>A0A1X0RRH7_RHIZD</name>
<proteinExistence type="predicted"/>
<dbReference type="PANTHER" id="PTHR40050">
    <property type="entry name" value="INNER SPORE COAT PROTEIN H"/>
    <property type="match status" value="1"/>
</dbReference>
<dbReference type="OMA" id="WISNRTE"/>